<keyword evidence="6" id="KW-0406">Ion transport</keyword>
<dbReference type="PANTHER" id="PTHR31064:SF30">
    <property type="entry name" value="HIGH-AFFINITY POTASSIUM TRANSPORT PROTEIN-RELATED"/>
    <property type="match status" value="1"/>
</dbReference>
<dbReference type="EMBL" id="JAXUIC010000011">
    <property type="protein sequence ID" value="KAK4564630.1"/>
    <property type="molecule type" value="Genomic_DNA"/>
</dbReference>
<evidence type="ECO:0000256" key="3">
    <source>
        <dbReference type="ARBA" id="ARBA00022448"/>
    </source>
</evidence>
<keyword evidence="3" id="KW-0813">Transport</keyword>
<dbReference type="PANTHER" id="PTHR31064">
    <property type="entry name" value="POTASSIUM TRANSPORT PROTEIN DDB_G0292412-RELATED"/>
    <property type="match status" value="1"/>
</dbReference>
<dbReference type="GO" id="GO:0015081">
    <property type="term" value="F:sodium ion transmembrane transporter activity"/>
    <property type="evidence" value="ECO:0007669"/>
    <property type="project" value="TreeGrafter"/>
</dbReference>
<dbReference type="Proteomes" id="UP001324115">
    <property type="component" value="Unassembled WGS sequence"/>
</dbReference>
<feature type="transmembrane region" description="Helical" evidence="8">
    <location>
        <begin position="324"/>
        <end position="344"/>
    </location>
</feature>
<evidence type="ECO:0000256" key="2">
    <source>
        <dbReference type="ARBA" id="ARBA00010864"/>
    </source>
</evidence>
<dbReference type="InterPro" id="IPR051143">
    <property type="entry name" value="TrkH_K-transport"/>
</dbReference>
<feature type="transmembrane region" description="Helical" evidence="8">
    <location>
        <begin position="103"/>
        <end position="123"/>
    </location>
</feature>
<gene>
    <name evidence="9" type="ORF">RGQ29_006631</name>
</gene>
<dbReference type="Pfam" id="PF02386">
    <property type="entry name" value="TrkH"/>
    <property type="match status" value="2"/>
</dbReference>
<feature type="transmembrane region" description="Helical" evidence="8">
    <location>
        <begin position="458"/>
        <end position="478"/>
    </location>
</feature>
<name>A0AAN7E7F0_QUERU</name>
<feature type="transmembrane region" description="Helical" evidence="8">
    <location>
        <begin position="42"/>
        <end position="63"/>
    </location>
</feature>
<keyword evidence="10" id="KW-1185">Reference proteome</keyword>
<sequence length="536" mass="61218">MNTFSSFGKKLEVFFSFSCFYRSFSCRNRSFFRFFLFHVNPFWIQLSYFIIVSIFGHLALMVSKPRTAWFRPMDFDMFFMSVSATTVSSMSTIEMEVFSHTQLIIMTILMFVGGEVFTSFLGLQFARYKFLKNCPSSDQNIVTLVNLNHNFPKCTNPDNQIELDLEKKKPETNTLDENGNKCLGFDSLKYSSIKFLGYVVLGYLFVVHLIGSTLVSLYVSLVPSARKVLKDKGLETLTFSVFTTVSTFTNCGFVPTNENMIVFKKNSGLLLLLIPQILMGNNLYPPCLLLLIWVLKKTTKREEFRYILMNYGDMGYGHLLSGPHALLLAMTVFGFILIQFLLLCSMEWSSQVMDGLNSYQKIIGSLFQTVNSRHTGESVFDLSTISSAILVLFVVMMYLPPYTTFIPPKLHEEVSDNGKQSRKKTFMECLIFSQLSYLAIFIILICITERQIMKEDPLNFNVLNVTIEVISAYGNVGFTAGYSCKRQLKPDSLCIDTWYGFVGRWSTMGKSILIIVMFFGRLKKFSMKGGQAWNLS</sequence>
<proteinExistence type="inferred from homology"/>
<feature type="transmembrane region" description="Helical" evidence="8">
    <location>
        <begin position="239"/>
        <end position="257"/>
    </location>
</feature>
<feature type="transmembrane region" description="Helical" evidence="8">
    <location>
        <begin position="269"/>
        <end position="295"/>
    </location>
</feature>
<feature type="transmembrane region" description="Helical" evidence="8">
    <location>
        <begin position="195"/>
        <end position="219"/>
    </location>
</feature>
<protein>
    <recommendedName>
        <fullName evidence="11">Sodium transporter HKT1</fullName>
    </recommendedName>
</protein>
<organism evidence="9 10">
    <name type="scientific">Quercus rubra</name>
    <name type="common">Northern red oak</name>
    <name type="synonym">Quercus borealis</name>
    <dbReference type="NCBI Taxonomy" id="3512"/>
    <lineage>
        <taxon>Eukaryota</taxon>
        <taxon>Viridiplantae</taxon>
        <taxon>Streptophyta</taxon>
        <taxon>Embryophyta</taxon>
        <taxon>Tracheophyta</taxon>
        <taxon>Spermatophyta</taxon>
        <taxon>Magnoliopsida</taxon>
        <taxon>eudicotyledons</taxon>
        <taxon>Gunneridae</taxon>
        <taxon>Pentapetalae</taxon>
        <taxon>rosids</taxon>
        <taxon>fabids</taxon>
        <taxon>Fagales</taxon>
        <taxon>Fagaceae</taxon>
        <taxon>Quercus</taxon>
    </lineage>
</organism>
<evidence type="ECO:0000256" key="5">
    <source>
        <dbReference type="ARBA" id="ARBA00022989"/>
    </source>
</evidence>
<comment type="similarity">
    <text evidence="2">Belongs to the TrkH potassium transport family. HKT (TC 2.A.38.3) subfamily.</text>
</comment>
<comment type="caution">
    <text evidence="9">The sequence shown here is derived from an EMBL/GenBank/DDBJ whole genome shotgun (WGS) entry which is preliminary data.</text>
</comment>
<evidence type="ECO:0008006" key="11">
    <source>
        <dbReference type="Google" id="ProtNLM"/>
    </source>
</evidence>
<keyword evidence="5 8" id="KW-1133">Transmembrane helix</keyword>
<reference evidence="9 10" key="1">
    <citation type="journal article" date="2023" name="G3 (Bethesda)">
        <title>A haplotype-resolved chromosome-scale genome for Quercus rubra L. provides insights into the genetics of adaptive traits for red oak species.</title>
        <authorList>
            <person name="Kapoor B."/>
            <person name="Jenkins J."/>
            <person name="Schmutz J."/>
            <person name="Zhebentyayeva T."/>
            <person name="Kuelheim C."/>
            <person name="Coggeshall M."/>
            <person name="Heim C."/>
            <person name="Lasky J.R."/>
            <person name="Leites L."/>
            <person name="Islam-Faridi N."/>
            <person name="Romero-Severson J."/>
            <person name="DeLeo V.L."/>
            <person name="Lucas S.M."/>
            <person name="Lazic D."/>
            <person name="Gailing O."/>
            <person name="Carlson J."/>
            <person name="Staton M."/>
        </authorList>
    </citation>
    <scope>NUCLEOTIDE SEQUENCE [LARGE SCALE GENOMIC DNA]</scope>
    <source>
        <strain evidence="9">Pseudo-F2</strain>
    </source>
</reference>
<evidence type="ECO:0000313" key="10">
    <source>
        <dbReference type="Proteomes" id="UP001324115"/>
    </source>
</evidence>
<feature type="transmembrane region" description="Helical" evidence="8">
    <location>
        <begin position="379"/>
        <end position="399"/>
    </location>
</feature>
<dbReference type="InterPro" id="IPR003445">
    <property type="entry name" value="Cat_transpt"/>
</dbReference>
<dbReference type="AlphaFoldDB" id="A0AAN7E7F0"/>
<feature type="transmembrane region" description="Helical" evidence="8">
    <location>
        <begin position="425"/>
        <end position="446"/>
    </location>
</feature>
<evidence type="ECO:0000256" key="7">
    <source>
        <dbReference type="ARBA" id="ARBA00023136"/>
    </source>
</evidence>
<dbReference type="GO" id="GO:0005886">
    <property type="term" value="C:plasma membrane"/>
    <property type="evidence" value="ECO:0007669"/>
    <property type="project" value="TreeGrafter"/>
</dbReference>
<keyword evidence="4 8" id="KW-0812">Transmembrane</keyword>
<evidence type="ECO:0000256" key="4">
    <source>
        <dbReference type="ARBA" id="ARBA00022692"/>
    </source>
</evidence>
<evidence type="ECO:0000256" key="8">
    <source>
        <dbReference type="SAM" id="Phobius"/>
    </source>
</evidence>
<evidence type="ECO:0000256" key="1">
    <source>
        <dbReference type="ARBA" id="ARBA00004141"/>
    </source>
</evidence>
<evidence type="ECO:0000256" key="6">
    <source>
        <dbReference type="ARBA" id="ARBA00023065"/>
    </source>
</evidence>
<accession>A0AAN7E7F0</accession>
<evidence type="ECO:0000313" key="9">
    <source>
        <dbReference type="EMBL" id="KAK4564630.1"/>
    </source>
</evidence>
<comment type="subcellular location">
    <subcellularLocation>
        <location evidence="1">Membrane</location>
        <topology evidence="1">Multi-pass membrane protein</topology>
    </subcellularLocation>
</comment>
<keyword evidence="7 8" id="KW-0472">Membrane</keyword>
<feature type="transmembrane region" description="Helical" evidence="8">
    <location>
        <begin position="498"/>
        <end position="519"/>
    </location>
</feature>